<dbReference type="NCBIfam" id="TIGR01065">
    <property type="entry name" value="hlyIII"/>
    <property type="match status" value="1"/>
</dbReference>
<sequence>MAWIKLDTSQTRTEEIGNALTHGIGALLSIVAIILLALFASHQNDNVKLVSGIIFGSTLLLMYASSTVYHSLSNPKAKHLFRIVDHASIYLLIAGSYTPFVLVTLKGSLGWTMFTIIWSLAFAGVLFKLFFVHKFELLSTIIYLLMGWMALIVIKPLYQLLPSGGLAYIVEGGLCYTVGVIFFIWERLKFSHVLWHLFVLAGSSCHFLAVLLYVVLV</sequence>
<evidence type="ECO:0000256" key="5">
    <source>
        <dbReference type="ARBA" id="ARBA00022989"/>
    </source>
</evidence>
<feature type="transmembrane region" description="Helical" evidence="7">
    <location>
        <begin position="137"/>
        <end position="154"/>
    </location>
</feature>
<evidence type="ECO:0000256" key="3">
    <source>
        <dbReference type="ARBA" id="ARBA00022475"/>
    </source>
</evidence>
<dbReference type="Proteomes" id="UP001057474">
    <property type="component" value="Plasmid pLlyPCM2298_1"/>
</dbReference>
<organism evidence="8 9">
    <name type="scientific">Legionella lytica</name>
    <dbReference type="NCBI Taxonomy" id="96232"/>
    <lineage>
        <taxon>Bacteria</taxon>
        <taxon>Pseudomonadati</taxon>
        <taxon>Pseudomonadota</taxon>
        <taxon>Gammaproteobacteria</taxon>
        <taxon>Legionellales</taxon>
        <taxon>Legionellaceae</taxon>
        <taxon>Legionella</taxon>
    </lineage>
</organism>
<dbReference type="PANTHER" id="PTHR20855">
    <property type="entry name" value="ADIPOR/PROGESTIN RECEPTOR-RELATED"/>
    <property type="match status" value="1"/>
</dbReference>
<feature type="transmembrane region" description="Helical" evidence="7">
    <location>
        <begin position="111"/>
        <end position="130"/>
    </location>
</feature>
<keyword evidence="4 7" id="KW-0812">Transmembrane</keyword>
<feature type="transmembrane region" description="Helical" evidence="7">
    <location>
        <begin position="166"/>
        <end position="185"/>
    </location>
</feature>
<dbReference type="EMBL" id="CP071528">
    <property type="protein sequence ID" value="USQ15319.1"/>
    <property type="molecule type" value="Genomic_DNA"/>
</dbReference>
<geneLocation type="plasmid" evidence="8 9">
    <name>pLlyPCM2298_1</name>
</geneLocation>
<comment type="similarity">
    <text evidence="2">Belongs to the UPF0073 (Hly-III) family.</text>
</comment>
<accession>A0ABY4YCU7</accession>
<evidence type="ECO:0000313" key="9">
    <source>
        <dbReference type="Proteomes" id="UP001057474"/>
    </source>
</evidence>
<evidence type="ECO:0000256" key="2">
    <source>
        <dbReference type="ARBA" id="ARBA00008488"/>
    </source>
</evidence>
<feature type="transmembrane region" description="Helical" evidence="7">
    <location>
        <begin position="197"/>
        <end position="216"/>
    </location>
</feature>
<evidence type="ECO:0000256" key="6">
    <source>
        <dbReference type="ARBA" id="ARBA00023136"/>
    </source>
</evidence>
<evidence type="ECO:0000256" key="4">
    <source>
        <dbReference type="ARBA" id="ARBA00022692"/>
    </source>
</evidence>
<dbReference type="Pfam" id="PF03006">
    <property type="entry name" value="HlyIII"/>
    <property type="match status" value="1"/>
</dbReference>
<keyword evidence="8" id="KW-0614">Plasmid</keyword>
<dbReference type="InterPro" id="IPR005744">
    <property type="entry name" value="Hy-lIII"/>
</dbReference>
<dbReference type="InterPro" id="IPR004254">
    <property type="entry name" value="AdipoR/HlyIII-related"/>
</dbReference>
<evidence type="ECO:0000256" key="1">
    <source>
        <dbReference type="ARBA" id="ARBA00004651"/>
    </source>
</evidence>
<comment type="subcellular location">
    <subcellularLocation>
        <location evidence="1">Cell membrane</location>
        <topology evidence="1">Multi-pass membrane protein</topology>
    </subcellularLocation>
</comment>
<keyword evidence="9" id="KW-1185">Reference proteome</keyword>
<feature type="transmembrane region" description="Helical" evidence="7">
    <location>
        <begin position="20"/>
        <end position="41"/>
    </location>
</feature>
<feature type="transmembrane region" description="Helical" evidence="7">
    <location>
        <begin position="87"/>
        <end position="105"/>
    </location>
</feature>
<keyword evidence="3" id="KW-1003">Cell membrane</keyword>
<dbReference type="PANTHER" id="PTHR20855:SF3">
    <property type="entry name" value="LD03007P"/>
    <property type="match status" value="1"/>
</dbReference>
<keyword evidence="5 7" id="KW-1133">Transmembrane helix</keyword>
<name>A0ABY4YCU7_9GAMM</name>
<evidence type="ECO:0000313" key="8">
    <source>
        <dbReference type="EMBL" id="USQ15319.1"/>
    </source>
</evidence>
<proteinExistence type="inferred from homology"/>
<gene>
    <name evidence="8" type="ORF">J2N86_15265</name>
</gene>
<dbReference type="RefSeq" id="WP_252582557.1">
    <property type="nucleotide sequence ID" value="NZ_CP071528.1"/>
</dbReference>
<reference evidence="8" key="1">
    <citation type="submission" date="2021-03" db="EMBL/GenBank/DDBJ databases">
        <title>Legionella lytica PCM 2298.</title>
        <authorList>
            <person name="Koper P."/>
        </authorList>
    </citation>
    <scope>NUCLEOTIDE SEQUENCE</scope>
    <source>
        <strain evidence="8">PCM 2298</strain>
        <plasmid evidence="8">pLlyPCM2298_1</plasmid>
    </source>
</reference>
<feature type="transmembrane region" description="Helical" evidence="7">
    <location>
        <begin position="47"/>
        <end position="66"/>
    </location>
</feature>
<keyword evidence="6 7" id="KW-0472">Membrane</keyword>
<protein>
    <submittedName>
        <fullName evidence="8">Hemolysin III family protein</fullName>
    </submittedName>
</protein>
<evidence type="ECO:0000256" key="7">
    <source>
        <dbReference type="SAM" id="Phobius"/>
    </source>
</evidence>